<feature type="coiled-coil region" evidence="1">
    <location>
        <begin position="1463"/>
        <end position="1494"/>
    </location>
</feature>
<dbReference type="PANTHER" id="PTHR43642:SF1">
    <property type="entry name" value="HYBRID SIGNAL TRANSDUCTION HISTIDINE KINASE G"/>
    <property type="match status" value="1"/>
</dbReference>
<protein>
    <submittedName>
        <fullName evidence="3">AAA family ATPase</fullName>
    </submittedName>
</protein>
<reference evidence="3 4" key="1">
    <citation type="submission" date="2024-04" db="EMBL/GenBank/DDBJ databases">
        <title>draft genome sequnece of Paenibacillus filicis.</title>
        <authorList>
            <person name="Kim D.-U."/>
        </authorList>
    </citation>
    <scope>NUCLEOTIDE SEQUENCE [LARGE SCALE GENOMIC DNA]</scope>
    <source>
        <strain evidence="3 4">KACC14197</strain>
    </source>
</reference>
<dbReference type="Gene3D" id="3.30.450.40">
    <property type="match status" value="1"/>
</dbReference>
<dbReference type="Gene3D" id="1.10.510.10">
    <property type="entry name" value="Transferase(Phosphotransferase) domain 1"/>
    <property type="match status" value="1"/>
</dbReference>
<dbReference type="Pfam" id="PF13191">
    <property type="entry name" value="AAA_16"/>
    <property type="match status" value="1"/>
</dbReference>
<dbReference type="CDD" id="cd16917">
    <property type="entry name" value="HATPase_UhpB-NarQ-NarX-like"/>
    <property type="match status" value="1"/>
</dbReference>
<gene>
    <name evidence="3" type="ORF">WMW72_30895</name>
</gene>
<evidence type="ECO:0000259" key="2">
    <source>
        <dbReference type="PROSITE" id="PS50011"/>
    </source>
</evidence>
<organism evidence="3 4">
    <name type="scientific">Paenibacillus filicis</name>
    <dbReference type="NCBI Taxonomy" id="669464"/>
    <lineage>
        <taxon>Bacteria</taxon>
        <taxon>Bacillati</taxon>
        <taxon>Bacillota</taxon>
        <taxon>Bacilli</taxon>
        <taxon>Bacillales</taxon>
        <taxon>Paenibacillaceae</taxon>
        <taxon>Paenibacillus</taxon>
    </lineage>
</organism>
<dbReference type="SMART" id="SM00220">
    <property type="entry name" value="S_TKc"/>
    <property type="match status" value="1"/>
</dbReference>
<dbReference type="InterPro" id="IPR003594">
    <property type="entry name" value="HATPase_dom"/>
</dbReference>
<name>A0ABU9DVP1_9BACL</name>
<dbReference type="InterPro" id="IPR011712">
    <property type="entry name" value="Sig_transdc_His_kin_sub3_dim/P"/>
</dbReference>
<dbReference type="Pfam" id="PF07730">
    <property type="entry name" value="HisKA_3"/>
    <property type="match status" value="1"/>
</dbReference>
<keyword evidence="4" id="KW-1185">Reference proteome</keyword>
<evidence type="ECO:0000313" key="4">
    <source>
        <dbReference type="Proteomes" id="UP001469365"/>
    </source>
</evidence>
<comment type="caution">
    <text evidence="3">The sequence shown here is derived from an EMBL/GenBank/DDBJ whole genome shotgun (WGS) entry which is preliminary data.</text>
</comment>
<dbReference type="Gene3D" id="1.20.5.1930">
    <property type="match status" value="1"/>
</dbReference>
<dbReference type="Proteomes" id="UP001469365">
    <property type="component" value="Unassembled WGS sequence"/>
</dbReference>
<keyword evidence="1" id="KW-0175">Coiled coil</keyword>
<dbReference type="Gene3D" id="3.40.50.300">
    <property type="entry name" value="P-loop containing nucleotide triphosphate hydrolases"/>
    <property type="match status" value="1"/>
</dbReference>
<dbReference type="RefSeq" id="WP_341419443.1">
    <property type="nucleotide sequence ID" value="NZ_JBBPCC010000028.1"/>
</dbReference>
<dbReference type="SUPFAM" id="SSF52540">
    <property type="entry name" value="P-loop containing nucleoside triphosphate hydrolases"/>
    <property type="match status" value="1"/>
</dbReference>
<dbReference type="PANTHER" id="PTHR43642">
    <property type="entry name" value="HYBRID SIGNAL TRANSDUCTION HISTIDINE KINASE G"/>
    <property type="match status" value="1"/>
</dbReference>
<dbReference type="SMART" id="SM00065">
    <property type="entry name" value="GAF"/>
    <property type="match status" value="1"/>
</dbReference>
<dbReference type="InterPro" id="IPR029016">
    <property type="entry name" value="GAF-like_dom_sf"/>
</dbReference>
<dbReference type="InterPro" id="IPR036890">
    <property type="entry name" value="HATPase_C_sf"/>
</dbReference>
<dbReference type="InterPro" id="IPR003018">
    <property type="entry name" value="GAF"/>
</dbReference>
<dbReference type="InterPro" id="IPR041664">
    <property type="entry name" value="AAA_16"/>
</dbReference>
<dbReference type="Pfam" id="PF00069">
    <property type="entry name" value="Pkinase"/>
    <property type="match status" value="1"/>
</dbReference>
<dbReference type="InterPro" id="IPR011009">
    <property type="entry name" value="Kinase-like_dom_sf"/>
</dbReference>
<dbReference type="SUPFAM" id="SSF56112">
    <property type="entry name" value="Protein kinase-like (PK-like)"/>
    <property type="match status" value="1"/>
</dbReference>
<proteinExistence type="predicted"/>
<dbReference type="Pfam" id="PF01590">
    <property type="entry name" value="GAF"/>
    <property type="match status" value="1"/>
</dbReference>
<feature type="domain" description="Protein kinase" evidence="2">
    <location>
        <begin position="1"/>
        <end position="280"/>
    </location>
</feature>
<dbReference type="SMART" id="SM00387">
    <property type="entry name" value="HATPase_c"/>
    <property type="match status" value="1"/>
</dbReference>
<evidence type="ECO:0000256" key="1">
    <source>
        <dbReference type="SAM" id="Coils"/>
    </source>
</evidence>
<evidence type="ECO:0000313" key="3">
    <source>
        <dbReference type="EMBL" id="MEK8132316.1"/>
    </source>
</evidence>
<dbReference type="InterPro" id="IPR053159">
    <property type="entry name" value="Hybrid_Histidine_Kinase"/>
</dbReference>
<accession>A0ABU9DVP1</accession>
<dbReference type="SUPFAM" id="SSF55874">
    <property type="entry name" value="ATPase domain of HSP90 chaperone/DNA topoisomerase II/histidine kinase"/>
    <property type="match status" value="1"/>
</dbReference>
<dbReference type="EMBL" id="JBBPCC010000028">
    <property type="protein sequence ID" value="MEK8132316.1"/>
    <property type="molecule type" value="Genomic_DNA"/>
</dbReference>
<dbReference type="InterPro" id="IPR000719">
    <property type="entry name" value="Prot_kinase_dom"/>
</dbReference>
<dbReference type="InterPro" id="IPR027417">
    <property type="entry name" value="P-loop_NTPase"/>
</dbReference>
<dbReference type="Gene3D" id="3.30.565.10">
    <property type="entry name" value="Histidine kinase-like ATPase, C-terminal domain"/>
    <property type="match status" value="1"/>
</dbReference>
<dbReference type="SUPFAM" id="SSF55781">
    <property type="entry name" value="GAF domain-like"/>
    <property type="match status" value="1"/>
</dbReference>
<dbReference type="PROSITE" id="PS50011">
    <property type="entry name" value="PROTEIN_KINASE_DOM"/>
    <property type="match status" value="1"/>
</dbReference>
<dbReference type="Pfam" id="PF02518">
    <property type="entry name" value="HATPase_c"/>
    <property type="match status" value="1"/>
</dbReference>
<sequence length="1710" mass="193062">MLELSGYQTVEQLVENTEMVGYRLVHVHSPLSVIGVAPVDEQPHAAVLEAYRREYELLRILDGRGAVKPIGLEYTRSRPVLLTEDFGGVPLSRLLHPGQGRRQVRPIFEFGMVQLLTVAVSLANCLKQLHRQQVIHNAIHPEHILVNPNTLEVRLSGLGHATFMSDPSAQPAVDGWATSMLPYISPEQTGRLNRQPDYRTDFYSLGVTLYEWFSGHLPFEAKDMLELVHAQLAGKPVPLCTLEPIIPEPLSNLVDKCLQKAPEDRFRSAHGLETDLQTCLTQLQQTGTIAPMALAGSDVPEQWQMPPTMYGRSAEQAVLLQLKAHITAGESELLLVHGPTGVGKTTFVRETLRGQIGHGLFISGKFDPDPSDTPYAAWNQAIQELVRQLLTGTERQIEVWRLRIRQTLGDYGQLLTRLVPQLELLIGPQPDIQPLPPMEARGRFHHVLGSFIQLFADAEHPLIVFLDDLQWADEASLQFMTHLLLSRRSLHLLLIGAYREDELPSHPTLRQMEALWELRHKRLERLPIRPLEAEAVMELLADTMPSAAGNLHELTTVVMQKTAGHPLFIRPFLQNAYDRKWIFFHESTHSWQWNLKRLEAMEAPERAIGHWVGSLDDLPAETVRLLIWAAFLGREFDLEALTQVGGLSLQEAAAALEPAERGGLLQRAELPSETGRFNFQHDRIRQDCIKLIPQNEQAPYHYEVGLLMKNRLASAPETDTGLHETVYHLNTALSCIRTAVEKQELAELNARAGFKAKQSTAYETAMRYYRQATELLGESGWEENFELMFHCSKEQSECEFLCGYLETAESLFRQLLARAPSWKEQVDIHVTMIQMENNSSHYKKVIELDKQALLLLGFQLPAQPSALDLLRMWAKIKWRMHGRSIESLRSLPPMTDPRIKAALVILTYSGHAKFMEQRNYWTFSVLTMIELTLRYGQTAESAIAYVGMTLIQSLVWNNYREGYEWGKLASTISDSHTELRSLVSVAFSLSYDSWRRYEPDLLAEFSLNAERARLESASLWHVKESALLNCSLMFLFGKPLDDVYRQLIRNAPEFSRSPSSNHWNSMVIMSKLIVRLTGEAHPHDPFLGSELPIEAGLQNDTEEHDNFGLQALSCMYHYITNYLFGDIRSAYAYVTKARELFRSMNISESIFEYSSLGMYHVLILSVMYPEATVQEQRSYLRLMRKNRDYVKKYAAKCPENYQHKYRLMAAEIARITHKDEEAGRLFELACLDAEQFGFTHDTGIIAECAAKFYLSRGKQQLAKAYMTKAYEAYVAWGAKAKVADLAVKYRHLLPVEPASAAGGVDDLAIMKTVQAISGEVIMSRLLDMLMRILLQNAGAENGALIFEHDGHLVMEAYGTIEDIHLHPIPLDQTDLISSAIVGYVARTHEEVVLEHASAQSIFSQSPYVRDKQLKSVLCLPILKNGELVCILYLENNLSTGVFTSGRLGVLKLLCSQCAISIDNAKLYRNIEQLKDSLEEQVVERTRTLEQSMRETAAALAEVSIQSERNRIAAEVHDIVGHTLTSTILQIEASKRQFHKDQEGAFNRLQGAQDLIRHGLNEIRRSVHMLKSYSDVDFTDALLKLIGQTEQNTGVQVKAELAGLPGLLGTHRHAIYHALQEGLTNGIRHGGATEFTCSLTYDGKFLLFRLDNNGRGLQSVTPGFGLTAMRERIEALDGTLTVYSPEENGFSLRIAIPHSTPLEARIHEEDK</sequence>